<evidence type="ECO:0000313" key="3">
    <source>
        <dbReference type="Proteomes" id="UP001454036"/>
    </source>
</evidence>
<comment type="caution">
    <text evidence="2">The sequence shown here is derived from an EMBL/GenBank/DDBJ whole genome shotgun (WGS) entry which is preliminary data.</text>
</comment>
<organism evidence="2 3">
    <name type="scientific">Lithospermum erythrorhizon</name>
    <name type="common">Purple gromwell</name>
    <name type="synonym">Lithospermum officinale var. erythrorhizon</name>
    <dbReference type="NCBI Taxonomy" id="34254"/>
    <lineage>
        <taxon>Eukaryota</taxon>
        <taxon>Viridiplantae</taxon>
        <taxon>Streptophyta</taxon>
        <taxon>Embryophyta</taxon>
        <taxon>Tracheophyta</taxon>
        <taxon>Spermatophyta</taxon>
        <taxon>Magnoliopsida</taxon>
        <taxon>eudicotyledons</taxon>
        <taxon>Gunneridae</taxon>
        <taxon>Pentapetalae</taxon>
        <taxon>asterids</taxon>
        <taxon>lamiids</taxon>
        <taxon>Boraginales</taxon>
        <taxon>Boraginaceae</taxon>
        <taxon>Boraginoideae</taxon>
        <taxon>Lithospermeae</taxon>
        <taxon>Lithospermum</taxon>
    </lineage>
</organism>
<accession>A0AAV3R688</accession>
<proteinExistence type="predicted"/>
<sequence>MSQTSDEFAGSVLRDNPKAPPAVTSSDLDDSQVPLDVQPLNSRMGPPPPRPVASKSSKGKASKDQPTLEEVRAKTVPGTITDFQLRQIRKHYGFPDEVATRIPVEGEIVDALFALLNPSAQGEAEDSSNHPF</sequence>
<evidence type="ECO:0000313" key="2">
    <source>
        <dbReference type="EMBL" id="GAA0171835.1"/>
    </source>
</evidence>
<protein>
    <submittedName>
        <fullName evidence="2">Uncharacterized protein</fullName>
    </submittedName>
</protein>
<feature type="region of interest" description="Disordered" evidence="1">
    <location>
        <begin position="1"/>
        <end position="75"/>
    </location>
</feature>
<reference evidence="2 3" key="1">
    <citation type="submission" date="2024-01" db="EMBL/GenBank/DDBJ databases">
        <title>The complete chloroplast genome sequence of Lithospermum erythrorhizon: insights into the phylogenetic relationship among Boraginaceae species and the maternal lineages of purple gromwells.</title>
        <authorList>
            <person name="Okada T."/>
            <person name="Watanabe K."/>
        </authorList>
    </citation>
    <scope>NUCLEOTIDE SEQUENCE [LARGE SCALE GENOMIC DNA]</scope>
</reference>
<dbReference type="AlphaFoldDB" id="A0AAV3R688"/>
<dbReference type="EMBL" id="BAABME010025282">
    <property type="protein sequence ID" value="GAA0171835.1"/>
    <property type="molecule type" value="Genomic_DNA"/>
</dbReference>
<gene>
    <name evidence="2" type="ORF">LIER_41231</name>
</gene>
<evidence type="ECO:0000256" key="1">
    <source>
        <dbReference type="SAM" id="MobiDB-lite"/>
    </source>
</evidence>
<name>A0AAV3R688_LITER</name>
<keyword evidence="3" id="KW-1185">Reference proteome</keyword>
<dbReference type="Proteomes" id="UP001454036">
    <property type="component" value="Unassembled WGS sequence"/>
</dbReference>